<dbReference type="GO" id="GO:0004312">
    <property type="term" value="F:fatty acid synthase activity"/>
    <property type="evidence" value="ECO:0007669"/>
    <property type="project" value="TreeGrafter"/>
</dbReference>
<dbReference type="InterPro" id="IPR016039">
    <property type="entry name" value="Thiolase-like"/>
</dbReference>
<dbReference type="GO" id="GO:0071770">
    <property type="term" value="P:DIM/DIP cell wall layer assembly"/>
    <property type="evidence" value="ECO:0007669"/>
    <property type="project" value="TreeGrafter"/>
</dbReference>
<keyword evidence="1" id="KW-0596">Phosphopantetheine</keyword>
<dbReference type="InterPro" id="IPR016036">
    <property type="entry name" value="Malonyl_transacylase_ACP-bd"/>
</dbReference>
<dbReference type="SMART" id="SM00827">
    <property type="entry name" value="PKS_AT"/>
    <property type="match status" value="1"/>
</dbReference>
<dbReference type="PROSITE" id="PS50075">
    <property type="entry name" value="CARRIER"/>
    <property type="match status" value="1"/>
</dbReference>
<dbReference type="SMART" id="SM00825">
    <property type="entry name" value="PKS_KS"/>
    <property type="match status" value="1"/>
</dbReference>
<dbReference type="InterPro" id="IPR036736">
    <property type="entry name" value="ACP-like_sf"/>
</dbReference>
<dbReference type="InterPro" id="IPR050091">
    <property type="entry name" value="PKS_NRPS_Biosynth_Enz"/>
</dbReference>
<dbReference type="EMBL" id="FNOK01000028">
    <property type="protein sequence ID" value="SDY53257.1"/>
    <property type="molecule type" value="Genomic_DNA"/>
</dbReference>
<dbReference type="SMART" id="SM00826">
    <property type="entry name" value="PKS_DH"/>
    <property type="match status" value="1"/>
</dbReference>
<dbReference type="Pfam" id="PF08659">
    <property type="entry name" value="KR"/>
    <property type="match status" value="1"/>
</dbReference>
<dbReference type="STRING" id="418495.SAMN05216215_102899"/>
<dbReference type="Pfam" id="PF02801">
    <property type="entry name" value="Ketoacyl-synt_C"/>
    <property type="match status" value="1"/>
</dbReference>
<dbReference type="GO" id="GO:0006633">
    <property type="term" value="P:fatty acid biosynthetic process"/>
    <property type="evidence" value="ECO:0007669"/>
    <property type="project" value="TreeGrafter"/>
</dbReference>
<evidence type="ECO:0000256" key="3">
    <source>
        <dbReference type="ARBA" id="ARBA00022679"/>
    </source>
</evidence>
<dbReference type="PROSITE" id="PS52004">
    <property type="entry name" value="KS3_2"/>
    <property type="match status" value="1"/>
</dbReference>
<dbReference type="PROSITE" id="PS52019">
    <property type="entry name" value="PKS_MFAS_DH"/>
    <property type="match status" value="1"/>
</dbReference>
<sequence>MRRGQVVNDEEPQIGEPIAVIGAGCRFAGGADSPDEFWAMLTEGRDGIGEMPQDRWQVYRELGPDHASAVRRAGVPGGFLADIEGFDSAFFGLTPREAELMDPQQRILLELTWEALEHAGIPPRSLAGTDAGVFVGIGSDDYGRRMLEDLPGIEAWTGIGSAMCAAANRISYALDLHGPSIAVDTACSASLVAAHLACQSLRAGESEIALVGGINLIISPGLTLTLESAGATAPDGRCKPFDAAANGYGRGEGGGIVVLKRLSAAQRDGDRVLAVIRGSAVNQDGRTNGIMAPNGDAQRELLRETCRRAGIAPETVDYVEAHGTGTRLGDPLEAGALSAVYGSGRPAAEPCLIGSVKPNIGHLEAGAGIASLIKASLSLAHAEIPPSLNYSTGNPLVDWSSSGLRVVTERTPWPQRNGPRRAGVSGFGYGGTIGHLLLEQAPEPTPANPPQQDVEQRLYPISAASEAGLREGAERLADRVAAETAPLDSIGHTLALRRSHLEHRATVVAADHAELEAGLRLVASGEPAPAVSTGSAAAPGTGLVWVFSGHGSQWIGMGRELLADEPAFAAAIDELEPVFAEEIGFSPRKVLLDGDLESVDHIQTMIFAMQLGLAAVWRSYGVRPDAVIGHSVGEIAAAVTAGVLTPQNGARLSCRRSRLLRRVAGAGAMAMAALPFDEVTARLAGRTDVAAAISASPGSTVISGAPEPIEELVASWGAEDVPMRRVASDVAFHSPQMDPLLADLAAAAADLSPGPALIPWYSTALPDPRTTPDSSGQYWATNLRNPVRLAAATQAAAEDGYRAFLEVSAHPVVAHSIGETLAEHGIADAFVGSTLRRNQPESTSLLTAVGTAHCNGIAVDWARLHPAGTLAALPAVPWQRQPHWHESAVGGSGAGLQHEIESHALLGSATGVAGRPAMTLWRTLLDDSCRPYPGSHTIDGTEIVPAAVLLNTFFHADPDGALPALTEVSLRLPLIVGDRRELQVVRDGTGLCLASRTAGGKWLTHATATASGPGALPGSLPELTGTAPADPGDVGRHLASVGVPTMAFDWTIEELHRGEGVLRAVVRTGQGESWAPVLDAALSIAPTAHPGPAALRMVAELGEIRTNGTPPSTVEIVVTVAADEAAEVLIADTTGAVVAAISGLRYGGLAETDRHAVSPQELVHEVTWRPLELTTADAGGDVLVVGSGTLRDDLAAAGARCRWIADPEQLTAADLGEVTQVLVATPPAREVPEAATRAAWLLLRTAQRLAELDPPSPPRLWCITTGVREGQDAAQLAQSPMWGLGRIIAGEHDELWGGVVDLPADEPAHGVLLDVIRAAPGEDVIAVRDGKPLVARLRRTEREPVQGSLTCHADDSYLISGGLGVLGLEIARWLAERGARRLVLAGRRSLPPRSRWDDPVDAETARQVRGIRELEGMGVTVKVVSLDIADADQAAGILVPDALGLPPIRGVVHAAGVLDNRMLRNVNEESLRTVLRPKVTGAWVLHELFPPGSLDFFVLFSSCGQLLGLPGQATYGAANAFLDALAAHRDDTTSLGWTSWRGQGMAANEVVDRELRARGITDISADEAFGAWDLASRLGTGHFAVLGTMPVDADTDRSPLLSELSTAAAAEPAAGSDDDISLDLPPDQLRERLMEVVGAQIAGEMRMSAALLDARKSLLEQGLDSVMTIVIRRRLEKRFGYKIPSNLLWHQPTVTAIADHLVEHLTTSS</sequence>
<evidence type="ECO:0000259" key="5">
    <source>
        <dbReference type="PROSITE" id="PS50075"/>
    </source>
</evidence>
<dbReference type="InterPro" id="IPR057326">
    <property type="entry name" value="KR_dom"/>
</dbReference>
<dbReference type="InterPro" id="IPR020841">
    <property type="entry name" value="PKS_Beta-ketoAc_synthase_dom"/>
</dbReference>
<dbReference type="FunFam" id="3.40.47.10:FF:000019">
    <property type="entry name" value="Polyketide synthase type I"/>
    <property type="match status" value="1"/>
</dbReference>
<organism evidence="8 9">
    <name type="scientific">Saccharopolyspora shandongensis</name>
    <dbReference type="NCBI Taxonomy" id="418495"/>
    <lineage>
        <taxon>Bacteria</taxon>
        <taxon>Bacillati</taxon>
        <taxon>Actinomycetota</taxon>
        <taxon>Actinomycetes</taxon>
        <taxon>Pseudonocardiales</taxon>
        <taxon>Pseudonocardiaceae</taxon>
        <taxon>Saccharopolyspora</taxon>
    </lineage>
</organism>
<dbReference type="Pfam" id="PF00550">
    <property type="entry name" value="PP-binding"/>
    <property type="match status" value="1"/>
</dbReference>
<name>A0A1H3KM70_9PSEU</name>
<feature type="domain" description="PKS/mFAS DH" evidence="7">
    <location>
        <begin position="903"/>
        <end position="1155"/>
    </location>
</feature>
<dbReference type="SUPFAM" id="SSF51735">
    <property type="entry name" value="NAD(P)-binding Rossmann-fold domains"/>
    <property type="match status" value="2"/>
</dbReference>
<dbReference type="InterPro" id="IPR020806">
    <property type="entry name" value="PKS_PP-bd"/>
</dbReference>
<dbReference type="Gene3D" id="3.30.70.250">
    <property type="entry name" value="Malonyl-CoA ACP transacylase, ACP-binding"/>
    <property type="match status" value="1"/>
</dbReference>
<dbReference type="Pfam" id="PF16197">
    <property type="entry name" value="KAsynt_C_assoc"/>
    <property type="match status" value="1"/>
</dbReference>
<dbReference type="InterPro" id="IPR049900">
    <property type="entry name" value="PKS_mFAS_DH"/>
</dbReference>
<dbReference type="Gene3D" id="3.10.129.110">
    <property type="entry name" value="Polyketide synthase dehydratase"/>
    <property type="match status" value="1"/>
</dbReference>
<dbReference type="PANTHER" id="PTHR43775">
    <property type="entry name" value="FATTY ACID SYNTHASE"/>
    <property type="match status" value="1"/>
</dbReference>
<evidence type="ECO:0000256" key="2">
    <source>
        <dbReference type="ARBA" id="ARBA00022553"/>
    </source>
</evidence>
<dbReference type="Proteomes" id="UP000199529">
    <property type="component" value="Unassembled WGS sequence"/>
</dbReference>
<dbReference type="Gene3D" id="3.40.366.10">
    <property type="entry name" value="Malonyl-Coenzyme A Acyl Carrier Protein, domain 2"/>
    <property type="match status" value="1"/>
</dbReference>
<dbReference type="SUPFAM" id="SSF52151">
    <property type="entry name" value="FabD/lysophospholipase-like"/>
    <property type="match status" value="1"/>
</dbReference>
<dbReference type="SUPFAM" id="SSF55048">
    <property type="entry name" value="Probable ACP-binding domain of malonyl-CoA ACP transacylase"/>
    <property type="match status" value="1"/>
</dbReference>
<dbReference type="GO" id="GO:0005886">
    <property type="term" value="C:plasma membrane"/>
    <property type="evidence" value="ECO:0007669"/>
    <property type="project" value="TreeGrafter"/>
</dbReference>
<dbReference type="InterPro" id="IPR001227">
    <property type="entry name" value="Ac_transferase_dom_sf"/>
</dbReference>
<dbReference type="PANTHER" id="PTHR43775:SF37">
    <property type="entry name" value="SI:DKEY-61P9.11"/>
    <property type="match status" value="1"/>
</dbReference>
<keyword evidence="2" id="KW-0597">Phosphoprotein</keyword>
<feature type="domain" description="Carrier" evidence="5">
    <location>
        <begin position="1628"/>
        <end position="1705"/>
    </location>
</feature>
<dbReference type="InterPro" id="IPR014030">
    <property type="entry name" value="Ketoacyl_synth_N"/>
</dbReference>
<dbReference type="GO" id="GO:0005737">
    <property type="term" value="C:cytoplasm"/>
    <property type="evidence" value="ECO:0007669"/>
    <property type="project" value="TreeGrafter"/>
</dbReference>
<feature type="active site" description="Proton acceptor; for dehydratase activity" evidence="4">
    <location>
        <position position="936"/>
    </location>
</feature>
<dbReference type="InterPro" id="IPR032821">
    <property type="entry name" value="PKS_assoc"/>
</dbReference>
<dbReference type="Pfam" id="PF00698">
    <property type="entry name" value="Acyl_transf_1"/>
    <property type="match status" value="1"/>
</dbReference>
<evidence type="ECO:0000259" key="6">
    <source>
        <dbReference type="PROSITE" id="PS52004"/>
    </source>
</evidence>
<proteinExistence type="predicted"/>
<gene>
    <name evidence="8" type="ORF">SAMN05216215_102899</name>
</gene>
<feature type="region of interest" description="N-terminal hotdog fold" evidence="4">
    <location>
        <begin position="903"/>
        <end position="1017"/>
    </location>
</feature>
<keyword evidence="3" id="KW-0808">Transferase</keyword>
<evidence type="ECO:0000256" key="1">
    <source>
        <dbReference type="ARBA" id="ARBA00022450"/>
    </source>
</evidence>
<dbReference type="CDD" id="cd00833">
    <property type="entry name" value="PKS"/>
    <property type="match status" value="1"/>
</dbReference>
<dbReference type="RefSeq" id="WP_245761395.1">
    <property type="nucleotide sequence ID" value="NZ_FNOK01000028.1"/>
</dbReference>
<feature type="active site" description="Proton donor; for dehydratase activity" evidence="4">
    <location>
        <position position="1079"/>
    </location>
</feature>
<dbReference type="InterPro" id="IPR042104">
    <property type="entry name" value="PKS_dehydratase_sf"/>
</dbReference>
<dbReference type="InterPro" id="IPR014043">
    <property type="entry name" value="Acyl_transferase_dom"/>
</dbReference>
<dbReference type="InterPro" id="IPR020807">
    <property type="entry name" value="PKS_DH"/>
</dbReference>
<dbReference type="SUPFAM" id="SSF47336">
    <property type="entry name" value="ACP-like"/>
    <property type="match status" value="1"/>
</dbReference>
<evidence type="ECO:0000313" key="8">
    <source>
        <dbReference type="EMBL" id="SDY53257.1"/>
    </source>
</evidence>
<reference evidence="9" key="1">
    <citation type="submission" date="2016-10" db="EMBL/GenBank/DDBJ databases">
        <authorList>
            <person name="Varghese N."/>
            <person name="Submissions S."/>
        </authorList>
    </citation>
    <scope>NUCLEOTIDE SEQUENCE [LARGE SCALE GENOMIC DNA]</scope>
    <source>
        <strain evidence="9">CGMCC 4.3530</strain>
    </source>
</reference>
<dbReference type="Gene3D" id="3.40.47.10">
    <property type="match status" value="1"/>
</dbReference>
<keyword evidence="9" id="KW-1185">Reference proteome</keyword>
<protein>
    <submittedName>
        <fullName evidence="8">6-methylsalicylic acid synthase</fullName>
    </submittedName>
</protein>
<dbReference type="InterPro" id="IPR016035">
    <property type="entry name" value="Acyl_Trfase/lysoPLipase"/>
</dbReference>
<dbReference type="SMART" id="SM00823">
    <property type="entry name" value="PKS_PP"/>
    <property type="match status" value="1"/>
</dbReference>
<dbReference type="GO" id="GO:0031177">
    <property type="term" value="F:phosphopantetheine binding"/>
    <property type="evidence" value="ECO:0007669"/>
    <property type="project" value="InterPro"/>
</dbReference>
<dbReference type="Gene3D" id="1.10.1200.10">
    <property type="entry name" value="ACP-like"/>
    <property type="match status" value="1"/>
</dbReference>
<accession>A0A1H3KM70</accession>
<dbReference type="InterPro" id="IPR009081">
    <property type="entry name" value="PP-bd_ACP"/>
</dbReference>
<feature type="domain" description="Ketosynthase family 3 (KS3)" evidence="6">
    <location>
        <begin position="15"/>
        <end position="440"/>
    </location>
</feature>
<dbReference type="SUPFAM" id="SSF53901">
    <property type="entry name" value="Thiolase-like"/>
    <property type="match status" value="1"/>
</dbReference>
<dbReference type="Gene3D" id="3.40.50.720">
    <property type="entry name" value="NAD(P)-binding Rossmann-like Domain"/>
    <property type="match status" value="1"/>
</dbReference>
<dbReference type="Pfam" id="PF00109">
    <property type="entry name" value="ketoacyl-synt"/>
    <property type="match status" value="1"/>
</dbReference>
<feature type="region of interest" description="C-terminal hotdog fold" evidence="4">
    <location>
        <begin position="1026"/>
        <end position="1155"/>
    </location>
</feature>
<evidence type="ECO:0000259" key="7">
    <source>
        <dbReference type="PROSITE" id="PS52019"/>
    </source>
</evidence>
<dbReference type="SMART" id="SM00822">
    <property type="entry name" value="PKS_KR"/>
    <property type="match status" value="1"/>
</dbReference>
<dbReference type="CDD" id="cd08955">
    <property type="entry name" value="KR_2_FAS_SDR_x"/>
    <property type="match status" value="1"/>
</dbReference>
<dbReference type="InterPro" id="IPR036291">
    <property type="entry name" value="NAD(P)-bd_dom_sf"/>
</dbReference>
<dbReference type="InterPro" id="IPR013968">
    <property type="entry name" value="PKS_KR"/>
</dbReference>
<dbReference type="InterPro" id="IPR014031">
    <property type="entry name" value="Ketoacyl_synth_C"/>
</dbReference>
<evidence type="ECO:0000313" key="9">
    <source>
        <dbReference type="Proteomes" id="UP000199529"/>
    </source>
</evidence>
<evidence type="ECO:0000256" key="4">
    <source>
        <dbReference type="PROSITE-ProRule" id="PRU01363"/>
    </source>
</evidence>